<dbReference type="Proteomes" id="UP000663852">
    <property type="component" value="Unassembled WGS sequence"/>
</dbReference>
<organism evidence="1 3">
    <name type="scientific">Adineta ricciae</name>
    <name type="common">Rotifer</name>
    <dbReference type="NCBI Taxonomy" id="249248"/>
    <lineage>
        <taxon>Eukaryota</taxon>
        <taxon>Metazoa</taxon>
        <taxon>Spiralia</taxon>
        <taxon>Gnathifera</taxon>
        <taxon>Rotifera</taxon>
        <taxon>Eurotatoria</taxon>
        <taxon>Bdelloidea</taxon>
        <taxon>Adinetida</taxon>
        <taxon>Adinetidae</taxon>
        <taxon>Adineta</taxon>
    </lineage>
</organism>
<protein>
    <submittedName>
        <fullName evidence="1">Uncharacterized protein</fullName>
    </submittedName>
</protein>
<reference evidence="1" key="1">
    <citation type="submission" date="2021-02" db="EMBL/GenBank/DDBJ databases">
        <authorList>
            <person name="Nowell W R."/>
        </authorList>
    </citation>
    <scope>NUCLEOTIDE SEQUENCE</scope>
</reference>
<evidence type="ECO:0000313" key="1">
    <source>
        <dbReference type="EMBL" id="CAF1205349.1"/>
    </source>
</evidence>
<proteinExistence type="predicted"/>
<dbReference type="OrthoDB" id="10057983at2759"/>
<name>A0A814WPU5_ADIRI</name>
<accession>A0A814WPU5</accession>
<evidence type="ECO:0000313" key="2">
    <source>
        <dbReference type="EMBL" id="CAF1308070.1"/>
    </source>
</evidence>
<dbReference type="EMBL" id="CAJNOJ010000222">
    <property type="protein sequence ID" value="CAF1308070.1"/>
    <property type="molecule type" value="Genomic_DNA"/>
</dbReference>
<gene>
    <name evidence="2" type="ORF">EDS130_LOCUS30982</name>
    <name evidence="1" type="ORF">XAT740_LOCUS23909</name>
</gene>
<evidence type="ECO:0000313" key="3">
    <source>
        <dbReference type="Proteomes" id="UP000663828"/>
    </source>
</evidence>
<dbReference type="AlphaFoldDB" id="A0A814WPU5"/>
<sequence length="273" mass="30454">MGIFRTISIYYKTANFTAIITHNTRGYLLHYNINVWHAFSMINETVGICKSDTCESEHHEVQQQKSNNYQKVTLEMACTVCEIYLKNYLAMISQISGHRDVHYNKTINNVREACVFDIQTTGVLEAAASGMEVLMVEKLTNETKDLKSIQINFEENWIIAVDKLSEAIIQSEIEIKELLDQSTTITDVMTPMNNSSGTALNTGVFSITDTATNTSVTSCVTSVTSTFSPNLSTVTSKAINKVSHLFSAMFPVGVCFMRTRFGPCFCNRQKATG</sequence>
<comment type="caution">
    <text evidence="1">The sequence shown here is derived from an EMBL/GenBank/DDBJ whole genome shotgun (WGS) entry which is preliminary data.</text>
</comment>
<dbReference type="EMBL" id="CAJNOR010001826">
    <property type="protein sequence ID" value="CAF1205349.1"/>
    <property type="molecule type" value="Genomic_DNA"/>
</dbReference>
<keyword evidence="3" id="KW-1185">Reference proteome</keyword>
<dbReference type="Proteomes" id="UP000663828">
    <property type="component" value="Unassembled WGS sequence"/>
</dbReference>